<dbReference type="InterPro" id="IPR038063">
    <property type="entry name" value="Transpep_catalytic_dom"/>
</dbReference>
<keyword evidence="4 6" id="KW-0573">Peptidoglycan synthesis</keyword>
<evidence type="ECO:0000256" key="4">
    <source>
        <dbReference type="ARBA" id="ARBA00022984"/>
    </source>
</evidence>
<dbReference type="EMBL" id="AYYX01000035">
    <property type="protein sequence ID" value="KRM87724.1"/>
    <property type="molecule type" value="Genomic_DNA"/>
</dbReference>
<evidence type="ECO:0000256" key="3">
    <source>
        <dbReference type="ARBA" id="ARBA00022960"/>
    </source>
</evidence>
<evidence type="ECO:0000256" key="2">
    <source>
        <dbReference type="ARBA" id="ARBA00022679"/>
    </source>
</evidence>
<dbReference type="InterPro" id="IPR050979">
    <property type="entry name" value="LD-transpeptidase"/>
</dbReference>
<organism evidence="8 9">
    <name type="scientific">Liquorilactobacillus vini DSM 20605</name>
    <dbReference type="NCBI Taxonomy" id="1133569"/>
    <lineage>
        <taxon>Bacteria</taxon>
        <taxon>Bacillati</taxon>
        <taxon>Bacillota</taxon>
        <taxon>Bacilli</taxon>
        <taxon>Lactobacillales</taxon>
        <taxon>Lactobacillaceae</taxon>
        <taxon>Liquorilactobacillus</taxon>
    </lineage>
</organism>
<dbReference type="STRING" id="1133569.FD21_GL001262"/>
<dbReference type="eggNOG" id="COG1376">
    <property type="taxonomic scope" value="Bacteria"/>
</dbReference>
<dbReference type="GO" id="GO:0071972">
    <property type="term" value="F:peptidoglycan L,D-transpeptidase activity"/>
    <property type="evidence" value="ECO:0007669"/>
    <property type="project" value="TreeGrafter"/>
</dbReference>
<feature type="domain" description="L,D-TPase catalytic" evidence="7">
    <location>
        <begin position="1"/>
        <end position="101"/>
    </location>
</feature>
<keyword evidence="2" id="KW-0808">Transferase</keyword>
<dbReference type="AlphaFoldDB" id="A0A0R2CHM7"/>
<dbReference type="CDD" id="cd16913">
    <property type="entry name" value="YkuD_like"/>
    <property type="match status" value="1"/>
</dbReference>
<dbReference type="PROSITE" id="PS52029">
    <property type="entry name" value="LD_TPASE"/>
    <property type="match status" value="1"/>
</dbReference>
<evidence type="ECO:0000313" key="9">
    <source>
        <dbReference type="Proteomes" id="UP000051576"/>
    </source>
</evidence>
<comment type="caution">
    <text evidence="8">The sequence shown here is derived from an EMBL/GenBank/DDBJ whole genome shotgun (WGS) entry which is preliminary data.</text>
</comment>
<dbReference type="PANTHER" id="PTHR30582:SF2">
    <property type="entry name" value="L,D-TRANSPEPTIDASE YCIB-RELATED"/>
    <property type="match status" value="1"/>
</dbReference>
<dbReference type="UniPathway" id="UPA00219"/>
<protein>
    <recommendedName>
        <fullName evidence="7">L,D-TPase catalytic domain-containing protein</fullName>
    </recommendedName>
</protein>
<evidence type="ECO:0000313" key="8">
    <source>
        <dbReference type="EMBL" id="KRM87724.1"/>
    </source>
</evidence>
<keyword evidence="5 6" id="KW-0961">Cell wall biogenesis/degradation</keyword>
<name>A0A0R2CHM7_9LACO</name>
<dbReference type="GO" id="GO:0071555">
    <property type="term" value="P:cell wall organization"/>
    <property type="evidence" value="ECO:0007669"/>
    <property type="project" value="UniProtKB-UniRule"/>
</dbReference>
<keyword evidence="9" id="KW-1185">Reference proteome</keyword>
<dbReference type="GO" id="GO:0005576">
    <property type="term" value="C:extracellular region"/>
    <property type="evidence" value="ECO:0007669"/>
    <property type="project" value="TreeGrafter"/>
</dbReference>
<evidence type="ECO:0000256" key="6">
    <source>
        <dbReference type="PROSITE-ProRule" id="PRU01373"/>
    </source>
</evidence>
<evidence type="ECO:0000256" key="5">
    <source>
        <dbReference type="ARBA" id="ARBA00023316"/>
    </source>
</evidence>
<evidence type="ECO:0000256" key="1">
    <source>
        <dbReference type="ARBA" id="ARBA00004752"/>
    </source>
</evidence>
<dbReference type="GO" id="GO:0018104">
    <property type="term" value="P:peptidoglycan-protein cross-linking"/>
    <property type="evidence" value="ECO:0007669"/>
    <property type="project" value="TreeGrafter"/>
</dbReference>
<gene>
    <name evidence="8" type="ORF">FD21_GL001262</name>
</gene>
<dbReference type="PANTHER" id="PTHR30582">
    <property type="entry name" value="L,D-TRANSPEPTIDASE"/>
    <property type="match status" value="1"/>
</dbReference>
<dbReference type="GO" id="GO:0008360">
    <property type="term" value="P:regulation of cell shape"/>
    <property type="evidence" value="ECO:0007669"/>
    <property type="project" value="UniProtKB-UniRule"/>
</dbReference>
<dbReference type="SUPFAM" id="SSF141523">
    <property type="entry name" value="L,D-transpeptidase catalytic domain-like"/>
    <property type="match status" value="1"/>
</dbReference>
<dbReference type="GO" id="GO:0016740">
    <property type="term" value="F:transferase activity"/>
    <property type="evidence" value="ECO:0007669"/>
    <property type="project" value="UniProtKB-KW"/>
</dbReference>
<reference evidence="8 9" key="1">
    <citation type="journal article" date="2015" name="Genome Announc.">
        <title>Expanding the biotechnology potential of lactobacilli through comparative genomics of 213 strains and associated genera.</title>
        <authorList>
            <person name="Sun Z."/>
            <person name="Harris H.M."/>
            <person name="McCann A."/>
            <person name="Guo C."/>
            <person name="Argimon S."/>
            <person name="Zhang W."/>
            <person name="Yang X."/>
            <person name="Jeffery I.B."/>
            <person name="Cooney J.C."/>
            <person name="Kagawa T.F."/>
            <person name="Liu W."/>
            <person name="Song Y."/>
            <person name="Salvetti E."/>
            <person name="Wrobel A."/>
            <person name="Rasinkangas P."/>
            <person name="Parkhill J."/>
            <person name="Rea M.C."/>
            <person name="O'Sullivan O."/>
            <person name="Ritari J."/>
            <person name="Douillard F.P."/>
            <person name="Paul Ross R."/>
            <person name="Yang R."/>
            <person name="Briner A.E."/>
            <person name="Felis G.E."/>
            <person name="de Vos W.M."/>
            <person name="Barrangou R."/>
            <person name="Klaenhammer T.R."/>
            <person name="Caufield P.W."/>
            <person name="Cui Y."/>
            <person name="Zhang H."/>
            <person name="O'Toole P.W."/>
        </authorList>
    </citation>
    <scope>NUCLEOTIDE SEQUENCE [LARGE SCALE GENOMIC DNA]</scope>
    <source>
        <strain evidence="8 9">DSM 20605</strain>
    </source>
</reference>
<dbReference type="Proteomes" id="UP000051576">
    <property type="component" value="Unassembled WGS sequence"/>
</dbReference>
<sequence>MYASTGVDNRTPRGTYYIQAERGYYFYSAKQAEGAYYYVSWLYHGVYLFHSVPTDSQGNYIQSVAEDLGKRPTSHGCIHLSVADAKWFYQNIQYGTKVVID</sequence>
<evidence type="ECO:0000259" key="7">
    <source>
        <dbReference type="PROSITE" id="PS52029"/>
    </source>
</evidence>
<comment type="pathway">
    <text evidence="1 6">Cell wall biogenesis; peptidoglycan biosynthesis.</text>
</comment>
<dbReference type="InterPro" id="IPR005490">
    <property type="entry name" value="LD_TPept_cat_dom"/>
</dbReference>
<dbReference type="PATRIC" id="fig|1133569.4.peg.1394"/>
<feature type="active site" description="Proton donor/acceptor" evidence="6">
    <location>
        <position position="50"/>
    </location>
</feature>
<accession>A0A0R2CHM7</accession>
<proteinExistence type="predicted"/>
<dbReference type="Gene3D" id="2.40.440.10">
    <property type="entry name" value="L,D-transpeptidase catalytic domain-like"/>
    <property type="match status" value="1"/>
</dbReference>
<keyword evidence="3 6" id="KW-0133">Cell shape</keyword>
<dbReference type="Pfam" id="PF03734">
    <property type="entry name" value="YkuD"/>
    <property type="match status" value="1"/>
</dbReference>
<feature type="active site" description="Nucleophile" evidence="6">
    <location>
        <position position="77"/>
    </location>
</feature>